<dbReference type="GO" id="GO:0035438">
    <property type="term" value="F:cyclic-di-GMP binding"/>
    <property type="evidence" value="ECO:0007669"/>
    <property type="project" value="InterPro"/>
</dbReference>
<feature type="region of interest" description="Disordered" evidence="1">
    <location>
        <begin position="205"/>
        <end position="230"/>
    </location>
</feature>
<sequence>MQGIQGLPIEPDQPVELEDRAAPRFTLLIRTAKLVVEDRQYLCVVRDISASGASIRSFHELPEGKRMAIEFQNGDMHPVELIWQKPGEAGFQFLVPIEVDTIVAGYGEFPKRDLRFDIQLPVTLNTNGRQIQAQLVNLSRQGGSIETTDSLMIDQPIRMEARGVPEIEARVRWRKDGCYGLVFDTTFSLANLAILIRNLHGRGERCEQSPTDRRAEHSAAIPPSAISHSR</sequence>
<feature type="compositionally biased region" description="Low complexity" evidence="1">
    <location>
        <begin position="218"/>
        <end position="230"/>
    </location>
</feature>
<proteinExistence type="predicted"/>
<dbReference type="EMBL" id="WTYP01000002">
    <property type="protein sequence ID" value="MXP47777.1"/>
    <property type="molecule type" value="Genomic_DNA"/>
</dbReference>
<dbReference type="InterPro" id="IPR009875">
    <property type="entry name" value="PilZ_domain"/>
</dbReference>
<dbReference type="Proteomes" id="UP000471435">
    <property type="component" value="Unassembled WGS sequence"/>
</dbReference>
<evidence type="ECO:0000259" key="2">
    <source>
        <dbReference type="Pfam" id="PF07238"/>
    </source>
</evidence>
<evidence type="ECO:0000313" key="3">
    <source>
        <dbReference type="EMBL" id="MXP47777.1"/>
    </source>
</evidence>
<name>A0A6I4V0V3_9SPHN</name>
<dbReference type="Gene3D" id="2.40.10.220">
    <property type="entry name" value="predicted glycosyltransferase like domains"/>
    <property type="match status" value="2"/>
</dbReference>
<protein>
    <submittedName>
        <fullName evidence="3">PilZ domain-containing protein</fullName>
    </submittedName>
</protein>
<gene>
    <name evidence="3" type="ORF">GRI43_10320</name>
</gene>
<dbReference type="RefSeq" id="WP_160731032.1">
    <property type="nucleotide sequence ID" value="NZ_WTYP01000002.1"/>
</dbReference>
<keyword evidence="4" id="KW-1185">Reference proteome</keyword>
<dbReference type="Pfam" id="PF07238">
    <property type="entry name" value="PilZ"/>
    <property type="match status" value="2"/>
</dbReference>
<organism evidence="3 4">
    <name type="scientific">Pontixanthobacter luteolus</name>
    <dbReference type="NCBI Taxonomy" id="295089"/>
    <lineage>
        <taxon>Bacteria</taxon>
        <taxon>Pseudomonadati</taxon>
        <taxon>Pseudomonadota</taxon>
        <taxon>Alphaproteobacteria</taxon>
        <taxon>Sphingomonadales</taxon>
        <taxon>Erythrobacteraceae</taxon>
        <taxon>Pontixanthobacter</taxon>
    </lineage>
</organism>
<dbReference type="AlphaFoldDB" id="A0A6I4V0V3"/>
<dbReference type="SUPFAM" id="SSF141371">
    <property type="entry name" value="PilZ domain-like"/>
    <property type="match status" value="2"/>
</dbReference>
<feature type="domain" description="PilZ" evidence="2">
    <location>
        <begin position="113"/>
        <end position="197"/>
    </location>
</feature>
<evidence type="ECO:0000313" key="4">
    <source>
        <dbReference type="Proteomes" id="UP000471435"/>
    </source>
</evidence>
<evidence type="ECO:0000256" key="1">
    <source>
        <dbReference type="SAM" id="MobiDB-lite"/>
    </source>
</evidence>
<dbReference type="OrthoDB" id="7929489at2"/>
<accession>A0A6I4V0V3</accession>
<feature type="compositionally biased region" description="Basic and acidic residues" evidence="1">
    <location>
        <begin position="205"/>
        <end position="217"/>
    </location>
</feature>
<feature type="domain" description="PilZ" evidence="2">
    <location>
        <begin position="19"/>
        <end position="100"/>
    </location>
</feature>
<reference evidence="3 4" key="1">
    <citation type="submission" date="2019-12" db="EMBL/GenBank/DDBJ databases">
        <title>Genomic-based taxomic classification of the family Erythrobacteraceae.</title>
        <authorList>
            <person name="Xu L."/>
        </authorList>
    </citation>
    <scope>NUCLEOTIDE SEQUENCE [LARGE SCALE GENOMIC DNA]</scope>
    <source>
        <strain evidence="3 4">SW-109</strain>
    </source>
</reference>
<comment type="caution">
    <text evidence="3">The sequence shown here is derived from an EMBL/GenBank/DDBJ whole genome shotgun (WGS) entry which is preliminary data.</text>
</comment>